<keyword evidence="3" id="KW-1185">Reference proteome</keyword>
<dbReference type="Gramene" id="AET2Gv21196000.3">
    <property type="protein sequence ID" value="AET2Gv21196000.3"/>
    <property type="gene ID" value="AET2Gv21196000"/>
</dbReference>
<dbReference type="AlphaFoldDB" id="A0A453DD75"/>
<sequence length="209" mass="23631">MRWRLARLFARLHAVFDAEVDQRLRGRDAGQPRKNDYLDVLLDVAASEDGKDLFDRETLRSHFTVNTSYLCLQYPSVTSRTVAQHRASDPCRTRTSTLTSGERSGQPARCTTCSNRAMARHITCIDNFGPTHFVRLRLFELARTKVAAQRADPNPNHDLRCVRADAFAAQICVPNASARTPNGRFARLLAVHRVPTWRPSNYPLPTRSA</sequence>
<reference evidence="3" key="2">
    <citation type="journal article" date="2017" name="Nat. Plants">
        <title>The Aegilops tauschii genome reveals multiple impacts of transposons.</title>
        <authorList>
            <person name="Zhao G."/>
            <person name="Zou C."/>
            <person name="Li K."/>
            <person name="Wang K."/>
            <person name="Li T."/>
            <person name="Gao L."/>
            <person name="Zhang X."/>
            <person name="Wang H."/>
            <person name="Yang Z."/>
            <person name="Liu X."/>
            <person name="Jiang W."/>
            <person name="Mao L."/>
            <person name="Kong X."/>
            <person name="Jiao Y."/>
            <person name="Jia J."/>
        </authorList>
    </citation>
    <scope>NUCLEOTIDE SEQUENCE [LARGE SCALE GENOMIC DNA]</scope>
    <source>
        <strain evidence="3">cv. AL8/78</strain>
    </source>
</reference>
<name>A0A453DD75_AEGTS</name>
<feature type="region of interest" description="Disordered" evidence="1">
    <location>
        <begin position="86"/>
        <end position="106"/>
    </location>
</feature>
<proteinExistence type="predicted"/>
<reference evidence="3" key="1">
    <citation type="journal article" date="2014" name="Science">
        <title>Ancient hybridizations among the ancestral genomes of bread wheat.</title>
        <authorList>
            <consortium name="International Wheat Genome Sequencing Consortium,"/>
            <person name="Marcussen T."/>
            <person name="Sandve S.R."/>
            <person name="Heier L."/>
            <person name="Spannagl M."/>
            <person name="Pfeifer M."/>
            <person name="Jakobsen K.S."/>
            <person name="Wulff B.B."/>
            <person name="Steuernagel B."/>
            <person name="Mayer K.F."/>
            <person name="Olsen O.A."/>
        </authorList>
    </citation>
    <scope>NUCLEOTIDE SEQUENCE [LARGE SCALE GENOMIC DNA]</scope>
    <source>
        <strain evidence="3">cv. AL8/78</strain>
    </source>
</reference>
<protein>
    <submittedName>
        <fullName evidence="2">Uncharacterized protein</fullName>
    </submittedName>
</protein>
<dbReference type="Proteomes" id="UP000015105">
    <property type="component" value="Chromosome 2D"/>
</dbReference>
<evidence type="ECO:0000313" key="3">
    <source>
        <dbReference type="Proteomes" id="UP000015105"/>
    </source>
</evidence>
<evidence type="ECO:0000313" key="2">
    <source>
        <dbReference type="EnsemblPlants" id="AET2Gv21196000.3"/>
    </source>
</evidence>
<feature type="compositionally biased region" description="Polar residues" evidence="1">
    <location>
        <begin position="93"/>
        <end position="106"/>
    </location>
</feature>
<accession>A0A453DD75</accession>
<reference evidence="2" key="3">
    <citation type="journal article" date="2017" name="Nature">
        <title>Genome sequence of the progenitor of the wheat D genome Aegilops tauschii.</title>
        <authorList>
            <person name="Luo M.C."/>
            <person name="Gu Y.Q."/>
            <person name="Puiu D."/>
            <person name="Wang H."/>
            <person name="Twardziok S.O."/>
            <person name="Deal K.R."/>
            <person name="Huo N."/>
            <person name="Zhu T."/>
            <person name="Wang L."/>
            <person name="Wang Y."/>
            <person name="McGuire P.E."/>
            <person name="Liu S."/>
            <person name="Long H."/>
            <person name="Ramasamy R.K."/>
            <person name="Rodriguez J.C."/>
            <person name="Van S.L."/>
            <person name="Yuan L."/>
            <person name="Wang Z."/>
            <person name="Xia Z."/>
            <person name="Xiao L."/>
            <person name="Anderson O.D."/>
            <person name="Ouyang S."/>
            <person name="Liang Y."/>
            <person name="Zimin A.V."/>
            <person name="Pertea G."/>
            <person name="Qi P."/>
            <person name="Bennetzen J.L."/>
            <person name="Dai X."/>
            <person name="Dawson M.W."/>
            <person name="Muller H.G."/>
            <person name="Kugler K."/>
            <person name="Rivarola-Duarte L."/>
            <person name="Spannagl M."/>
            <person name="Mayer K.F.X."/>
            <person name="Lu F.H."/>
            <person name="Bevan M.W."/>
            <person name="Leroy P."/>
            <person name="Li P."/>
            <person name="You F.M."/>
            <person name="Sun Q."/>
            <person name="Liu Z."/>
            <person name="Lyons E."/>
            <person name="Wicker T."/>
            <person name="Salzberg S.L."/>
            <person name="Devos K.M."/>
            <person name="Dvorak J."/>
        </authorList>
    </citation>
    <scope>NUCLEOTIDE SEQUENCE [LARGE SCALE GENOMIC DNA]</scope>
    <source>
        <strain evidence="2">cv. AL8/78</strain>
    </source>
</reference>
<reference evidence="2" key="5">
    <citation type="journal article" date="2021" name="G3 (Bethesda)">
        <title>Aegilops tauschii genome assembly Aet v5.0 features greater sequence contiguity and improved annotation.</title>
        <authorList>
            <person name="Wang L."/>
            <person name="Zhu T."/>
            <person name="Rodriguez J.C."/>
            <person name="Deal K.R."/>
            <person name="Dubcovsky J."/>
            <person name="McGuire P.E."/>
            <person name="Lux T."/>
            <person name="Spannagl M."/>
            <person name="Mayer K.F.X."/>
            <person name="Baldrich P."/>
            <person name="Meyers B.C."/>
            <person name="Huo N."/>
            <person name="Gu Y.Q."/>
            <person name="Zhou H."/>
            <person name="Devos K.M."/>
            <person name="Bennetzen J.L."/>
            <person name="Unver T."/>
            <person name="Budak H."/>
            <person name="Gulick P.J."/>
            <person name="Galiba G."/>
            <person name="Kalapos B."/>
            <person name="Nelson D.R."/>
            <person name="Li P."/>
            <person name="You F.M."/>
            <person name="Luo M.C."/>
            <person name="Dvorak J."/>
        </authorList>
    </citation>
    <scope>NUCLEOTIDE SEQUENCE [LARGE SCALE GENOMIC DNA]</scope>
    <source>
        <strain evidence="2">cv. AL8/78</strain>
    </source>
</reference>
<reference evidence="2" key="4">
    <citation type="submission" date="2019-03" db="UniProtKB">
        <authorList>
            <consortium name="EnsemblPlants"/>
        </authorList>
    </citation>
    <scope>IDENTIFICATION</scope>
</reference>
<dbReference type="EnsemblPlants" id="AET2Gv21196000.3">
    <property type="protein sequence ID" value="AET2Gv21196000.3"/>
    <property type="gene ID" value="AET2Gv21196000"/>
</dbReference>
<organism evidence="2 3">
    <name type="scientific">Aegilops tauschii subsp. strangulata</name>
    <name type="common">Goatgrass</name>
    <dbReference type="NCBI Taxonomy" id="200361"/>
    <lineage>
        <taxon>Eukaryota</taxon>
        <taxon>Viridiplantae</taxon>
        <taxon>Streptophyta</taxon>
        <taxon>Embryophyta</taxon>
        <taxon>Tracheophyta</taxon>
        <taxon>Spermatophyta</taxon>
        <taxon>Magnoliopsida</taxon>
        <taxon>Liliopsida</taxon>
        <taxon>Poales</taxon>
        <taxon>Poaceae</taxon>
        <taxon>BOP clade</taxon>
        <taxon>Pooideae</taxon>
        <taxon>Triticodae</taxon>
        <taxon>Triticeae</taxon>
        <taxon>Triticinae</taxon>
        <taxon>Aegilops</taxon>
    </lineage>
</organism>
<evidence type="ECO:0000256" key="1">
    <source>
        <dbReference type="SAM" id="MobiDB-lite"/>
    </source>
</evidence>